<dbReference type="PROSITE" id="PS50011">
    <property type="entry name" value="PROTEIN_KINASE_DOM"/>
    <property type="match status" value="1"/>
</dbReference>
<protein>
    <submittedName>
        <fullName evidence="5">Tyrosine-protein kinase Fer</fullName>
    </submittedName>
</protein>
<evidence type="ECO:0000313" key="6">
    <source>
        <dbReference type="Proteomes" id="UP000314294"/>
    </source>
</evidence>
<sequence>MSRQQEDGVYSAEGGLRQIPVKWTSPEALNYGRFTTESDVWSFGVFLWEAFSMGMTPYTSMTNQQTREEVEKGYRMPAPHGCPVEISRIMSSCWQYDPRNRPSFKKLRAELNAIYNKIT</sequence>
<gene>
    <name evidence="5" type="primary">Fer</name>
    <name evidence="5" type="ORF">EYF80_002143</name>
</gene>
<keyword evidence="5" id="KW-0808">Transferase</keyword>
<dbReference type="EMBL" id="SRLO01000010">
    <property type="protein sequence ID" value="TNN87426.1"/>
    <property type="molecule type" value="Genomic_DNA"/>
</dbReference>
<dbReference type="GO" id="GO:0043235">
    <property type="term" value="C:receptor complex"/>
    <property type="evidence" value="ECO:0007669"/>
    <property type="project" value="TreeGrafter"/>
</dbReference>
<accession>A0A4Z2JB61</accession>
<dbReference type="Proteomes" id="UP000314294">
    <property type="component" value="Unassembled WGS sequence"/>
</dbReference>
<dbReference type="GO" id="GO:0007169">
    <property type="term" value="P:cell surface receptor protein tyrosine kinase signaling pathway"/>
    <property type="evidence" value="ECO:0007669"/>
    <property type="project" value="TreeGrafter"/>
</dbReference>
<dbReference type="InterPro" id="IPR050122">
    <property type="entry name" value="RTK"/>
</dbReference>
<dbReference type="PRINTS" id="PR00109">
    <property type="entry name" value="TYRKINASE"/>
</dbReference>
<keyword evidence="2" id="KW-0067">ATP-binding</keyword>
<dbReference type="GO" id="GO:0005524">
    <property type="term" value="F:ATP binding"/>
    <property type="evidence" value="ECO:0007669"/>
    <property type="project" value="UniProtKB-KW"/>
</dbReference>
<comment type="caution">
    <text evidence="5">The sequence shown here is derived from an EMBL/GenBank/DDBJ whole genome shotgun (WGS) entry which is preliminary data.</text>
</comment>
<dbReference type="FunFam" id="1.10.510.10:FF:000986">
    <property type="entry name" value="Protein tyrosine kinase 2aa"/>
    <property type="match status" value="1"/>
</dbReference>
<dbReference type="SUPFAM" id="SSF56112">
    <property type="entry name" value="Protein kinase-like (PK-like)"/>
    <property type="match status" value="1"/>
</dbReference>
<keyword evidence="1" id="KW-0547">Nucleotide-binding</keyword>
<dbReference type="InterPro" id="IPR000719">
    <property type="entry name" value="Prot_kinase_dom"/>
</dbReference>
<dbReference type="GO" id="GO:0004714">
    <property type="term" value="F:transmembrane receptor protein tyrosine kinase activity"/>
    <property type="evidence" value="ECO:0007669"/>
    <property type="project" value="TreeGrafter"/>
</dbReference>
<dbReference type="InterPro" id="IPR001245">
    <property type="entry name" value="Ser-Thr/Tyr_kinase_cat_dom"/>
</dbReference>
<evidence type="ECO:0000256" key="1">
    <source>
        <dbReference type="ARBA" id="ARBA00022741"/>
    </source>
</evidence>
<dbReference type="Pfam" id="PF07714">
    <property type="entry name" value="PK_Tyr_Ser-Thr"/>
    <property type="match status" value="1"/>
</dbReference>
<feature type="domain" description="Protein kinase" evidence="4">
    <location>
        <begin position="1"/>
        <end position="115"/>
    </location>
</feature>
<keyword evidence="6" id="KW-1185">Reference proteome</keyword>
<dbReference type="SMART" id="SM00219">
    <property type="entry name" value="TyrKc"/>
    <property type="match status" value="1"/>
</dbReference>
<dbReference type="InterPro" id="IPR011009">
    <property type="entry name" value="Kinase-like_dom_sf"/>
</dbReference>
<organism evidence="5 6">
    <name type="scientific">Liparis tanakae</name>
    <name type="common">Tanaka's snailfish</name>
    <dbReference type="NCBI Taxonomy" id="230148"/>
    <lineage>
        <taxon>Eukaryota</taxon>
        <taxon>Metazoa</taxon>
        <taxon>Chordata</taxon>
        <taxon>Craniata</taxon>
        <taxon>Vertebrata</taxon>
        <taxon>Euteleostomi</taxon>
        <taxon>Actinopterygii</taxon>
        <taxon>Neopterygii</taxon>
        <taxon>Teleostei</taxon>
        <taxon>Neoteleostei</taxon>
        <taxon>Acanthomorphata</taxon>
        <taxon>Eupercaria</taxon>
        <taxon>Perciformes</taxon>
        <taxon>Cottioidei</taxon>
        <taxon>Cottales</taxon>
        <taxon>Liparidae</taxon>
        <taxon>Liparis</taxon>
    </lineage>
</organism>
<dbReference type="Gene3D" id="1.10.510.10">
    <property type="entry name" value="Transferase(Phosphotransferase) domain 1"/>
    <property type="match status" value="1"/>
</dbReference>
<evidence type="ECO:0000313" key="5">
    <source>
        <dbReference type="EMBL" id="TNN87426.1"/>
    </source>
</evidence>
<dbReference type="GO" id="GO:0005886">
    <property type="term" value="C:plasma membrane"/>
    <property type="evidence" value="ECO:0007669"/>
    <property type="project" value="TreeGrafter"/>
</dbReference>
<proteinExistence type="predicted"/>
<dbReference type="PANTHER" id="PTHR24416:SF600">
    <property type="entry name" value="PDGF- AND VEGF-RECEPTOR RELATED, ISOFORM J"/>
    <property type="match status" value="1"/>
</dbReference>
<evidence type="ECO:0000256" key="2">
    <source>
        <dbReference type="ARBA" id="ARBA00022840"/>
    </source>
</evidence>
<evidence type="ECO:0000259" key="4">
    <source>
        <dbReference type="PROSITE" id="PS50011"/>
    </source>
</evidence>
<reference evidence="5 6" key="1">
    <citation type="submission" date="2019-03" db="EMBL/GenBank/DDBJ databases">
        <title>First draft genome of Liparis tanakae, snailfish: a comprehensive survey of snailfish specific genes.</title>
        <authorList>
            <person name="Kim W."/>
            <person name="Song I."/>
            <person name="Jeong J.-H."/>
            <person name="Kim D."/>
            <person name="Kim S."/>
            <person name="Ryu S."/>
            <person name="Song J.Y."/>
            <person name="Lee S.K."/>
        </authorList>
    </citation>
    <scope>NUCLEOTIDE SEQUENCE [LARGE SCALE GENOMIC DNA]</scope>
    <source>
        <tissue evidence="5">Muscle</tissue>
    </source>
</reference>
<evidence type="ECO:0000256" key="3">
    <source>
        <dbReference type="ARBA" id="ARBA00023170"/>
    </source>
</evidence>
<dbReference type="PANTHER" id="PTHR24416">
    <property type="entry name" value="TYROSINE-PROTEIN KINASE RECEPTOR"/>
    <property type="match status" value="1"/>
</dbReference>
<keyword evidence="5" id="KW-0418">Kinase</keyword>
<keyword evidence="3" id="KW-0675">Receptor</keyword>
<dbReference type="AlphaFoldDB" id="A0A4Z2JB61"/>
<dbReference type="OrthoDB" id="4062651at2759"/>
<dbReference type="InterPro" id="IPR020635">
    <property type="entry name" value="Tyr_kinase_cat_dom"/>
</dbReference>
<name>A0A4Z2JB61_9TELE</name>